<keyword evidence="5" id="KW-0670">Pyruvate</keyword>
<organism evidence="5 6">
    <name type="scientific">Mycolicibacterium bacteremicum</name>
    <name type="common">Mycobacterium bacteremicum</name>
    <dbReference type="NCBI Taxonomy" id="564198"/>
    <lineage>
        <taxon>Bacteria</taxon>
        <taxon>Bacillati</taxon>
        <taxon>Actinomycetota</taxon>
        <taxon>Actinomycetes</taxon>
        <taxon>Mycobacteriales</taxon>
        <taxon>Mycobacteriaceae</taxon>
        <taxon>Mycolicibacterium</taxon>
    </lineage>
</organism>
<evidence type="ECO:0000259" key="4">
    <source>
        <dbReference type="Pfam" id="PF01261"/>
    </source>
</evidence>
<dbReference type="STRING" id="564198.BST17_08690"/>
<dbReference type="EMBL" id="MVHJ01000006">
    <property type="protein sequence ID" value="ORA05291.1"/>
    <property type="molecule type" value="Genomic_DNA"/>
</dbReference>
<proteinExistence type="inferred from homology"/>
<comment type="caution">
    <text evidence="5">The sequence shown here is derived from an EMBL/GenBank/DDBJ whole genome shotgun (WGS) entry which is preliminary data.</text>
</comment>
<reference evidence="5 6" key="1">
    <citation type="submission" date="2017-02" db="EMBL/GenBank/DDBJ databases">
        <title>The new phylogeny of genus Mycobacterium.</title>
        <authorList>
            <person name="Tortoli E."/>
            <person name="Trovato A."/>
            <person name="Cirillo D.M."/>
        </authorList>
    </citation>
    <scope>NUCLEOTIDE SEQUENCE [LARGE SCALE GENOMIC DNA]</scope>
    <source>
        <strain evidence="5 6">DSM 45578</strain>
    </source>
</reference>
<dbReference type="OrthoDB" id="9786584at2"/>
<evidence type="ECO:0000256" key="3">
    <source>
        <dbReference type="PIRSR" id="PIRSR006241-50"/>
    </source>
</evidence>
<dbReference type="InterPro" id="IPR026040">
    <property type="entry name" value="HyI-like"/>
</dbReference>
<evidence type="ECO:0000313" key="5">
    <source>
        <dbReference type="EMBL" id="ORA05291.1"/>
    </source>
</evidence>
<dbReference type="Pfam" id="PF01261">
    <property type="entry name" value="AP_endonuc_2"/>
    <property type="match status" value="1"/>
</dbReference>
<dbReference type="GO" id="GO:0046487">
    <property type="term" value="P:glyoxylate metabolic process"/>
    <property type="evidence" value="ECO:0007669"/>
    <property type="project" value="TreeGrafter"/>
</dbReference>
<dbReference type="AlphaFoldDB" id="A0A1W9YYZ5"/>
<dbReference type="GO" id="GO:0008903">
    <property type="term" value="F:hydroxypyruvate isomerase activity"/>
    <property type="evidence" value="ECO:0007669"/>
    <property type="project" value="TreeGrafter"/>
</dbReference>
<name>A0A1W9YYZ5_MYCBA</name>
<dbReference type="Proteomes" id="UP000192366">
    <property type="component" value="Unassembled WGS sequence"/>
</dbReference>
<dbReference type="InterPro" id="IPR013022">
    <property type="entry name" value="Xyl_isomerase-like_TIM-brl"/>
</dbReference>
<keyword evidence="6" id="KW-1185">Reference proteome</keyword>
<evidence type="ECO:0000256" key="2">
    <source>
        <dbReference type="PIRNR" id="PIRNR006241"/>
    </source>
</evidence>
<dbReference type="Gene3D" id="3.20.20.150">
    <property type="entry name" value="Divalent-metal-dependent TIM barrel enzymes"/>
    <property type="match status" value="1"/>
</dbReference>
<protein>
    <submittedName>
        <fullName evidence="5">Hydroxypyruvate isomerase</fullName>
    </submittedName>
</protein>
<feature type="active site" description="Proton donor/acceptor" evidence="3">
    <location>
        <position position="251"/>
    </location>
</feature>
<dbReference type="PANTHER" id="PTHR43489:SF6">
    <property type="entry name" value="HYDROXYPYRUVATE ISOMERASE-RELATED"/>
    <property type="match status" value="1"/>
</dbReference>
<dbReference type="InterPro" id="IPR050417">
    <property type="entry name" value="Sugar_Epim/Isomerase"/>
</dbReference>
<dbReference type="PANTHER" id="PTHR43489">
    <property type="entry name" value="ISOMERASE"/>
    <property type="match status" value="1"/>
</dbReference>
<sequence length="282" mass="30511">MSGVVEVAARYVVNCSMLFPDLPLLLRPRAARDAGFEAVEFWWPFDTPLPGDADVEKFVRAIDDAGVKMTALNFTGGDMTAGERGVLSDPARSRLFRDSADIAFGIADRLGTKAFNALYGNRMAGLDTAEQDEVATENLRHVGRIAGRGGAVILLEPLSGVSTYPLRTAAQAIAVMDRVGEPALRLLADLYHLSVNGDDIAGAIEHFGHRIGHVQIADDPGRGEPGTGSLDLERYLALLGARGYCGNVSLEYRPSSADPFEWLPRERRAADPWDQSVERSNS</sequence>
<feature type="domain" description="Xylose isomerase-like TIM barrel" evidence="4">
    <location>
        <begin position="29"/>
        <end position="264"/>
    </location>
</feature>
<dbReference type="SUPFAM" id="SSF51658">
    <property type="entry name" value="Xylose isomerase-like"/>
    <property type="match status" value="1"/>
</dbReference>
<dbReference type="PIRSF" id="PIRSF006241">
    <property type="entry name" value="HyI"/>
    <property type="match status" value="1"/>
</dbReference>
<dbReference type="InterPro" id="IPR036237">
    <property type="entry name" value="Xyl_isomerase-like_sf"/>
</dbReference>
<keyword evidence="1 2" id="KW-0413">Isomerase</keyword>
<evidence type="ECO:0000313" key="6">
    <source>
        <dbReference type="Proteomes" id="UP000192366"/>
    </source>
</evidence>
<evidence type="ECO:0000256" key="1">
    <source>
        <dbReference type="ARBA" id="ARBA00023235"/>
    </source>
</evidence>
<feature type="active site" description="Proton donor/acceptor" evidence="3">
    <location>
        <position position="156"/>
    </location>
</feature>
<gene>
    <name evidence="5" type="ORF">BST17_08690</name>
</gene>
<comment type="similarity">
    <text evidence="2">Belongs to the hyi family.</text>
</comment>
<accession>A0A1W9YYZ5</accession>